<evidence type="ECO:0000256" key="1">
    <source>
        <dbReference type="ARBA" id="ARBA00038420"/>
    </source>
</evidence>
<reference evidence="5" key="1">
    <citation type="journal article" date="2019" name="Int. J. Syst. Evol. Microbiol.">
        <title>The Global Catalogue of Microorganisms (GCM) 10K type strain sequencing project: providing services to taxonomists for standard genome sequencing and annotation.</title>
        <authorList>
            <consortium name="The Broad Institute Genomics Platform"/>
            <consortium name="The Broad Institute Genome Sequencing Center for Infectious Disease"/>
            <person name="Wu L."/>
            <person name="Ma J."/>
        </authorList>
    </citation>
    <scope>NUCLEOTIDE SEQUENCE [LARGE SCALE GENOMIC DNA]</scope>
    <source>
        <strain evidence="5">CCUG 61696</strain>
    </source>
</reference>
<evidence type="ECO:0000313" key="4">
    <source>
        <dbReference type="EMBL" id="MFD1333292.1"/>
    </source>
</evidence>
<comment type="caution">
    <text evidence="4">The sequence shown here is derived from an EMBL/GenBank/DDBJ whole genome shotgun (WGS) entry which is preliminary data.</text>
</comment>
<dbReference type="InterPro" id="IPR011055">
    <property type="entry name" value="Dup_hybrid_motif"/>
</dbReference>
<dbReference type="PANTHER" id="PTHR21666">
    <property type="entry name" value="PEPTIDASE-RELATED"/>
    <property type="match status" value="1"/>
</dbReference>
<comment type="similarity">
    <text evidence="1">Belongs to the E.coli NlpD/Haemophilus LppB family.</text>
</comment>
<evidence type="ECO:0000313" key="5">
    <source>
        <dbReference type="Proteomes" id="UP001597171"/>
    </source>
</evidence>
<dbReference type="SUPFAM" id="SSF51261">
    <property type="entry name" value="Duplicated hybrid motif"/>
    <property type="match status" value="1"/>
</dbReference>
<dbReference type="RefSeq" id="WP_378776716.1">
    <property type="nucleotide sequence ID" value="NZ_JBHTMX010000199.1"/>
</dbReference>
<dbReference type="GO" id="GO:0016787">
    <property type="term" value="F:hydrolase activity"/>
    <property type="evidence" value="ECO:0007669"/>
    <property type="project" value="UniProtKB-KW"/>
</dbReference>
<feature type="compositionally biased region" description="Low complexity" evidence="2">
    <location>
        <begin position="17"/>
        <end position="28"/>
    </location>
</feature>
<evidence type="ECO:0000259" key="3">
    <source>
        <dbReference type="Pfam" id="PF01551"/>
    </source>
</evidence>
<keyword evidence="4" id="KW-0378">Hydrolase</keyword>
<protein>
    <submittedName>
        <fullName evidence="4">Murein hydrolase activator EnvC family protein</fullName>
    </submittedName>
</protein>
<dbReference type="EMBL" id="JBHTMX010000199">
    <property type="protein sequence ID" value="MFD1333292.1"/>
    <property type="molecule type" value="Genomic_DNA"/>
</dbReference>
<keyword evidence="5" id="KW-1185">Reference proteome</keyword>
<dbReference type="InterPro" id="IPR050570">
    <property type="entry name" value="Cell_wall_metabolism_enzyme"/>
</dbReference>
<dbReference type="Proteomes" id="UP001597171">
    <property type="component" value="Unassembled WGS sequence"/>
</dbReference>
<dbReference type="CDD" id="cd12797">
    <property type="entry name" value="M23_peptidase"/>
    <property type="match status" value="1"/>
</dbReference>
<dbReference type="PANTHER" id="PTHR21666:SF263">
    <property type="entry name" value="MUREIN HYDROLASE ACTIVATOR NLPD"/>
    <property type="match status" value="1"/>
</dbReference>
<sequence length="166" mass="17013">APTAQAFAGAPSKATDAPEPSEAAKPAAMKVDTAPAAASGGPNFRWPVRGRVVSNFGSKASGVTNDGINLAVPEGTEVKASDDGVVAYAGDQLKNFGNLVLIRHSNGWVTAYAHNSALNVKRGETVRRGQIIAKSGSSGNVASPQLHFEVRKGAQAVDPMDHLAGI</sequence>
<feature type="non-terminal residue" evidence="4">
    <location>
        <position position="1"/>
    </location>
</feature>
<dbReference type="Gene3D" id="2.70.70.10">
    <property type="entry name" value="Glucose Permease (Domain IIA)"/>
    <property type="match status" value="1"/>
</dbReference>
<gene>
    <name evidence="4" type="ORF">ACFQ4O_14940</name>
</gene>
<dbReference type="Pfam" id="PF01551">
    <property type="entry name" value="Peptidase_M23"/>
    <property type="match status" value="1"/>
</dbReference>
<proteinExistence type="inferred from homology"/>
<accession>A0ABW3ZBA2</accession>
<name>A0ABW3ZBA2_9HYPH</name>
<feature type="domain" description="M23ase beta-sheet core" evidence="3">
    <location>
        <begin position="65"/>
        <end position="159"/>
    </location>
</feature>
<organism evidence="4 5">
    <name type="scientific">Methylopila musalis</name>
    <dbReference type="NCBI Taxonomy" id="1134781"/>
    <lineage>
        <taxon>Bacteria</taxon>
        <taxon>Pseudomonadati</taxon>
        <taxon>Pseudomonadota</taxon>
        <taxon>Alphaproteobacteria</taxon>
        <taxon>Hyphomicrobiales</taxon>
        <taxon>Methylopilaceae</taxon>
        <taxon>Methylopila</taxon>
    </lineage>
</organism>
<evidence type="ECO:0000256" key="2">
    <source>
        <dbReference type="SAM" id="MobiDB-lite"/>
    </source>
</evidence>
<feature type="region of interest" description="Disordered" evidence="2">
    <location>
        <begin position="1"/>
        <end position="29"/>
    </location>
</feature>
<dbReference type="InterPro" id="IPR016047">
    <property type="entry name" value="M23ase_b-sheet_dom"/>
</dbReference>